<dbReference type="InterPro" id="IPR020843">
    <property type="entry name" value="ER"/>
</dbReference>
<protein>
    <submittedName>
        <fullName evidence="6">Zinc-binding dehydrogenase</fullName>
    </submittedName>
</protein>
<dbReference type="InterPro" id="IPR011032">
    <property type="entry name" value="GroES-like_sf"/>
</dbReference>
<dbReference type="InterPro" id="IPR050129">
    <property type="entry name" value="Zn_alcohol_dh"/>
</dbReference>
<dbReference type="RefSeq" id="WP_379563159.1">
    <property type="nucleotide sequence ID" value="NZ_JBHSQK010000003.1"/>
</dbReference>
<dbReference type="InterPro" id="IPR036291">
    <property type="entry name" value="NAD(P)-bd_dom_sf"/>
</dbReference>
<reference evidence="7" key="1">
    <citation type="journal article" date="2019" name="Int. J. Syst. Evol. Microbiol.">
        <title>The Global Catalogue of Microorganisms (GCM) 10K type strain sequencing project: providing services to taxonomists for standard genome sequencing and annotation.</title>
        <authorList>
            <consortium name="The Broad Institute Genomics Platform"/>
            <consortium name="The Broad Institute Genome Sequencing Center for Infectious Disease"/>
            <person name="Wu L."/>
            <person name="Ma J."/>
        </authorList>
    </citation>
    <scope>NUCLEOTIDE SEQUENCE [LARGE SCALE GENOMIC DNA]</scope>
    <source>
        <strain evidence="7">CGMCC 4.7397</strain>
    </source>
</reference>
<keyword evidence="4" id="KW-0560">Oxidoreductase</keyword>
<dbReference type="Pfam" id="PF08240">
    <property type="entry name" value="ADH_N"/>
    <property type="match status" value="1"/>
</dbReference>
<dbReference type="PANTHER" id="PTHR43401">
    <property type="entry name" value="L-THREONINE 3-DEHYDROGENASE"/>
    <property type="match status" value="1"/>
</dbReference>
<keyword evidence="3" id="KW-0862">Zinc</keyword>
<sequence>MSDRPTATPAMIAAGSGGIAQTTLLLREPGPGELTVRLDAAALCTTDLFSTDGLGLTPRPFVPGHAATGVVEEVGLGTGLRPGTRVVVVGSAQCGRCRACLRGSPGACDDIWDGMGRAVGTLADDPTVTVHADGGVGTWAQTMLYRESNVVAIKSDAPPSHLAMLGCGITSGLGAVLEVGRVRAGDTVAVLGCGHLGLWMIAGAVLAGAERIIAVEPRAERRTVAAELGATDVVDRIEDVVARILDLTGGRGVDVALEAVGSTAAMEQAFAVTRRGGTVVPTGMVPPDEPVRLPGLEFAIGSRRIASSQTGGGDIHRTVPHYAALLDKGVLRPELFVTSVRPLAEVEAGLAGVRDRTGITSVITMAEHATPIHARPTEEVAP</sequence>
<accession>A0ABW1I1A4</accession>
<dbReference type="SMART" id="SM00829">
    <property type="entry name" value="PKS_ER"/>
    <property type="match status" value="1"/>
</dbReference>
<keyword evidence="7" id="KW-1185">Reference proteome</keyword>
<feature type="domain" description="Enoyl reductase (ER)" evidence="5">
    <location>
        <begin position="17"/>
        <end position="363"/>
    </location>
</feature>
<comment type="caution">
    <text evidence="6">The sequence shown here is derived from an EMBL/GenBank/DDBJ whole genome shotgun (WGS) entry which is preliminary data.</text>
</comment>
<dbReference type="SUPFAM" id="SSF51735">
    <property type="entry name" value="NAD(P)-binding Rossmann-fold domains"/>
    <property type="match status" value="1"/>
</dbReference>
<dbReference type="Gene3D" id="3.40.50.720">
    <property type="entry name" value="NAD(P)-binding Rossmann-like Domain"/>
    <property type="match status" value="1"/>
</dbReference>
<organism evidence="6 7">
    <name type="scientific">Pseudonocardia lutea</name>
    <dbReference type="NCBI Taxonomy" id="2172015"/>
    <lineage>
        <taxon>Bacteria</taxon>
        <taxon>Bacillati</taxon>
        <taxon>Actinomycetota</taxon>
        <taxon>Actinomycetes</taxon>
        <taxon>Pseudonocardiales</taxon>
        <taxon>Pseudonocardiaceae</taxon>
        <taxon>Pseudonocardia</taxon>
    </lineage>
</organism>
<evidence type="ECO:0000259" key="5">
    <source>
        <dbReference type="SMART" id="SM00829"/>
    </source>
</evidence>
<name>A0ABW1I1A4_9PSEU</name>
<dbReference type="InterPro" id="IPR013154">
    <property type="entry name" value="ADH-like_N"/>
</dbReference>
<dbReference type="SUPFAM" id="SSF50129">
    <property type="entry name" value="GroES-like"/>
    <property type="match status" value="1"/>
</dbReference>
<evidence type="ECO:0000256" key="2">
    <source>
        <dbReference type="ARBA" id="ARBA00022723"/>
    </source>
</evidence>
<dbReference type="EMBL" id="JBHSQK010000003">
    <property type="protein sequence ID" value="MFC5946860.1"/>
    <property type="molecule type" value="Genomic_DNA"/>
</dbReference>
<proteinExistence type="predicted"/>
<keyword evidence="2" id="KW-0479">Metal-binding</keyword>
<dbReference type="PANTHER" id="PTHR43401:SF2">
    <property type="entry name" value="L-THREONINE 3-DEHYDROGENASE"/>
    <property type="match status" value="1"/>
</dbReference>
<dbReference type="InterPro" id="IPR013149">
    <property type="entry name" value="ADH-like_C"/>
</dbReference>
<dbReference type="Proteomes" id="UP001596119">
    <property type="component" value="Unassembled WGS sequence"/>
</dbReference>
<dbReference type="Gene3D" id="3.90.180.10">
    <property type="entry name" value="Medium-chain alcohol dehydrogenases, catalytic domain"/>
    <property type="match status" value="1"/>
</dbReference>
<gene>
    <name evidence="6" type="ORF">ACFQH9_01045</name>
</gene>
<evidence type="ECO:0000256" key="4">
    <source>
        <dbReference type="ARBA" id="ARBA00023002"/>
    </source>
</evidence>
<evidence type="ECO:0000256" key="1">
    <source>
        <dbReference type="ARBA" id="ARBA00001947"/>
    </source>
</evidence>
<evidence type="ECO:0000313" key="6">
    <source>
        <dbReference type="EMBL" id="MFC5946860.1"/>
    </source>
</evidence>
<dbReference type="Pfam" id="PF00107">
    <property type="entry name" value="ADH_zinc_N"/>
    <property type="match status" value="1"/>
</dbReference>
<evidence type="ECO:0000256" key="3">
    <source>
        <dbReference type="ARBA" id="ARBA00022833"/>
    </source>
</evidence>
<comment type="cofactor">
    <cofactor evidence="1">
        <name>Zn(2+)</name>
        <dbReference type="ChEBI" id="CHEBI:29105"/>
    </cofactor>
</comment>
<evidence type="ECO:0000313" key="7">
    <source>
        <dbReference type="Proteomes" id="UP001596119"/>
    </source>
</evidence>